<comment type="caution">
    <text evidence="1">The sequence shown here is derived from an EMBL/GenBank/DDBJ whole genome shotgun (WGS) entry which is preliminary data.</text>
</comment>
<dbReference type="RefSeq" id="WP_183305314.1">
    <property type="nucleotide sequence ID" value="NZ_JACIEP010000001.1"/>
</dbReference>
<name>A0A840CP71_9BACT</name>
<protein>
    <recommendedName>
        <fullName evidence="3">DUF5040 domain-containing protein</fullName>
    </recommendedName>
</protein>
<proteinExistence type="predicted"/>
<dbReference type="SUPFAM" id="SSF52266">
    <property type="entry name" value="SGNH hydrolase"/>
    <property type="match status" value="1"/>
</dbReference>
<evidence type="ECO:0000313" key="2">
    <source>
        <dbReference type="Proteomes" id="UP000555103"/>
    </source>
</evidence>
<sequence length="255" mass="29267">MKRTVLFFVVLFCFIIGNAQVKQDHKYTILLTGASFASSNNGWFELGCKYLDATPINRAVGGQAIADGANMMVEGKLYTAEELENIDALVIMHVHDKNVADTVGLKKNYTDYTVPFDRSNYAAAYDYMIKRYITECYNLKFDKNSKYYNTPAGKPVVIVFSTHWHDVRVTYNQAIRLLGERWGFPVIEFDKYIGFSKDSLHPVTGKQYSIIYSHNNEKVSGEEFGWHPYNGEKEYIQQRMAAIFVDLMKKVLPLK</sequence>
<dbReference type="InterPro" id="IPR032221">
    <property type="entry name" value="DUF5040"/>
</dbReference>
<dbReference type="Gene3D" id="3.40.50.1110">
    <property type="entry name" value="SGNH hydrolase"/>
    <property type="match status" value="1"/>
</dbReference>
<dbReference type="GO" id="GO:0016788">
    <property type="term" value="F:hydrolase activity, acting on ester bonds"/>
    <property type="evidence" value="ECO:0007669"/>
    <property type="project" value="UniProtKB-ARBA"/>
</dbReference>
<gene>
    <name evidence="1" type="ORF">GGR21_000257</name>
</gene>
<dbReference type="EMBL" id="JACIEP010000001">
    <property type="protein sequence ID" value="MBB4034372.1"/>
    <property type="molecule type" value="Genomic_DNA"/>
</dbReference>
<evidence type="ECO:0008006" key="3">
    <source>
        <dbReference type="Google" id="ProtNLM"/>
    </source>
</evidence>
<dbReference type="Pfam" id="PF16443">
    <property type="entry name" value="DUF5040"/>
    <property type="match status" value="1"/>
</dbReference>
<dbReference type="AlphaFoldDB" id="A0A840CP71"/>
<evidence type="ECO:0000313" key="1">
    <source>
        <dbReference type="EMBL" id="MBB4034372.1"/>
    </source>
</evidence>
<keyword evidence="2" id="KW-1185">Reference proteome</keyword>
<reference evidence="1 2" key="1">
    <citation type="submission" date="2020-08" db="EMBL/GenBank/DDBJ databases">
        <title>Genomic Encyclopedia of Type Strains, Phase IV (KMG-IV): sequencing the most valuable type-strain genomes for metagenomic binning, comparative biology and taxonomic classification.</title>
        <authorList>
            <person name="Goeker M."/>
        </authorList>
    </citation>
    <scope>NUCLEOTIDE SEQUENCE [LARGE SCALE GENOMIC DNA]</scope>
    <source>
        <strain evidence="1 2">DSM 104969</strain>
    </source>
</reference>
<dbReference type="Proteomes" id="UP000555103">
    <property type="component" value="Unassembled WGS sequence"/>
</dbReference>
<organism evidence="1 2">
    <name type="scientific">Dysgonomonas hofstadii</name>
    <dbReference type="NCBI Taxonomy" id="637886"/>
    <lineage>
        <taxon>Bacteria</taxon>
        <taxon>Pseudomonadati</taxon>
        <taxon>Bacteroidota</taxon>
        <taxon>Bacteroidia</taxon>
        <taxon>Bacteroidales</taxon>
        <taxon>Dysgonomonadaceae</taxon>
        <taxon>Dysgonomonas</taxon>
    </lineage>
</organism>
<dbReference type="InterPro" id="IPR036514">
    <property type="entry name" value="SGNH_hydro_sf"/>
</dbReference>
<accession>A0A840CP71</accession>